<evidence type="ECO:0000259" key="2">
    <source>
        <dbReference type="Pfam" id="PF02470"/>
    </source>
</evidence>
<keyword evidence="4" id="KW-1185">Reference proteome</keyword>
<keyword evidence="1" id="KW-0472">Membrane</keyword>
<sequence>MSNRNQELRVGAVTLVISGIAAVLATFGAGVSLPLGASTYQIKIRTDRAPGVGENTPVRKDGVAIGRVTSADFLPEGGVLITADIQPGAPIYQSDTCSIRPSSLFGDAVINFAYAGDGTMPPQRLEPDSLVAASSLPDPIEALTSLQVDVGPTIESMGRAATAVEQLTTKVNRALGDDFGGERMTSLVDDMTVSMREFQATMQVMERTMKQVETLVSDPDLQRGVDEIPALLTDARTTVQKATQTLDQFGGVVNSAETNLRNLEGFTKPLGDQGAELSQKLVSAIDNLDRTLADASRFVGTMTASRGTLNRLLNDPELYDEVQRVVANANVVLYHMDERLKQVRPILDDARVFTDKIAREPGRLVGGALNKGPGLK</sequence>
<dbReference type="RefSeq" id="WP_145113973.1">
    <property type="nucleotide sequence ID" value="NZ_CP036349.1"/>
</dbReference>
<dbReference type="PANTHER" id="PTHR33371:SF4">
    <property type="entry name" value="INTERMEMBRANE PHOSPHOLIPID TRANSPORT SYSTEM BINDING PROTEIN MLAD"/>
    <property type="match status" value="1"/>
</dbReference>
<keyword evidence="1" id="KW-0812">Transmembrane</keyword>
<dbReference type="KEGG" id="bmei:Spa11_32420"/>
<accession>A0A518KB73</accession>
<protein>
    <submittedName>
        <fullName evidence="3">Mce related protein</fullName>
    </submittedName>
</protein>
<organism evidence="3 4">
    <name type="scientific">Botrimarina mediterranea</name>
    <dbReference type="NCBI Taxonomy" id="2528022"/>
    <lineage>
        <taxon>Bacteria</taxon>
        <taxon>Pseudomonadati</taxon>
        <taxon>Planctomycetota</taxon>
        <taxon>Planctomycetia</taxon>
        <taxon>Pirellulales</taxon>
        <taxon>Lacipirellulaceae</taxon>
        <taxon>Botrimarina</taxon>
    </lineage>
</organism>
<dbReference type="AlphaFoldDB" id="A0A518KB73"/>
<dbReference type="Pfam" id="PF02470">
    <property type="entry name" value="MlaD"/>
    <property type="match status" value="1"/>
</dbReference>
<proteinExistence type="predicted"/>
<dbReference type="PANTHER" id="PTHR33371">
    <property type="entry name" value="INTERMEMBRANE PHOSPHOLIPID TRANSPORT SYSTEM BINDING PROTEIN MLAD-RELATED"/>
    <property type="match status" value="1"/>
</dbReference>
<evidence type="ECO:0000313" key="4">
    <source>
        <dbReference type="Proteomes" id="UP000316426"/>
    </source>
</evidence>
<dbReference type="InterPro" id="IPR052336">
    <property type="entry name" value="MlaD_Phospholipid_Transporter"/>
</dbReference>
<feature type="domain" description="Mce/MlaD" evidence="2">
    <location>
        <begin position="39"/>
        <end position="112"/>
    </location>
</feature>
<feature type="transmembrane region" description="Helical" evidence="1">
    <location>
        <begin position="12"/>
        <end position="35"/>
    </location>
</feature>
<gene>
    <name evidence="3" type="ORF">Spa11_32420</name>
</gene>
<reference evidence="3 4" key="1">
    <citation type="submission" date="2019-02" db="EMBL/GenBank/DDBJ databases">
        <title>Deep-cultivation of Planctomycetes and their phenomic and genomic characterization uncovers novel biology.</title>
        <authorList>
            <person name="Wiegand S."/>
            <person name="Jogler M."/>
            <person name="Boedeker C."/>
            <person name="Pinto D."/>
            <person name="Vollmers J."/>
            <person name="Rivas-Marin E."/>
            <person name="Kohn T."/>
            <person name="Peeters S.H."/>
            <person name="Heuer A."/>
            <person name="Rast P."/>
            <person name="Oberbeckmann S."/>
            <person name="Bunk B."/>
            <person name="Jeske O."/>
            <person name="Meyerdierks A."/>
            <person name="Storesund J.E."/>
            <person name="Kallscheuer N."/>
            <person name="Luecker S."/>
            <person name="Lage O.M."/>
            <person name="Pohl T."/>
            <person name="Merkel B.J."/>
            <person name="Hornburger P."/>
            <person name="Mueller R.-W."/>
            <person name="Bruemmer F."/>
            <person name="Labrenz M."/>
            <person name="Spormann A.M."/>
            <person name="Op den Camp H."/>
            <person name="Overmann J."/>
            <person name="Amann R."/>
            <person name="Jetten M.S.M."/>
            <person name="Mascher T."/>
            <person name="Medema M.H."/>
            <person name="Devos D.P."/>
            <person name="Kaster A.-K."/>
            <person name="Ovreas L."/>
            <person name="Rohde M."/>
            <person name="Galperin M.Y."/>
            <person name="Jogler C."/>
        </authorList>
    </citation>
    <scope>NUCLEOTIDE SEQUENCE [LARGE SCALE GENOMIC DNA]</scope>
    <source>
        <strain evidence="3 4">Spa11</strain>
    </source>
</reference>
<dbReference type="InterPro" id="IPR003399">
    <property type="entry name" value="Mce/MlaD"/>
</dbReference>
<dbReference type="EMBL" id="CP036349">
    <property type="protein sequence ID" value="QDV75033.1"/>
    <property type="molecule type" value="Genomic_DNA"/>
</dbReference>
<evidence type="ECO:0000313" key="3">
    <source>
        <dbReference type="EMBL" id="QDV75033.1"/>
    </source>
</evidence>
<dbReference type="Proteomes" id="UP000316426">
    <property type="component" value="Chromosome"/>
</dbReference>
<evidence type="ECO:0000256" key="1">
    <source>
        <dbReference type="SAM" id="Phobius"/>
    </source>
</evidence>
<keyword evidence="1" id="KW-1133">Transmembrane helix</keyword>
<name>A0A518KB73_9BACT</name>